<dbReference type="PROSITE" id="PS51846">
    <property type="entry name" value="CNNM"/>
    <property type="match status" value="1"/>
</dbReference>
<evidence type="ECO:0000256" key="5">
    <source>
        <dbReference type="ARBA" id="ARBA00022737"/>
    </source>
</evidence>
<dbReference type="InterPro" id="IPR005170">
    <property type="entry name" value="Transptr-assoc_dom"/>
</dbReference>
<dbReference type="InterPro" id="IPR016169">
    <property type="entry name" value="FAD-bd_PCMH_sub2"/>
</dbReference>
<evidence type="ECO:0000313" key="15">
    <source>
        <dbReference type="Proteomes" id="UP000572635"/>
    </source>
</evidence>
<dbReference type="GO" id="GO:0005886">
    <property type="term" value="C:plasma membrane"/>
    <property type="evidence" value="ECO:0007669"/>
    <property type="project" value="UniProtKB-SubCell"/>
</dbReference>
<dbReference type="InterPro" id="IPR000644">
    <property type="entry name" value="CBS_dom"/>
</dbReference>
<keyword evidence="15" id="KW-1185">Reference proteome</keyword>
<dbReference type="CDD" id="cd04590">
    <property type="entry name" value="CBS_pair_CorC_HlyC_assoc"/>
    <property type="match status" value="1"/>
</dbReference>
<reference evidence="14 15" key="1">
    <citation type="submission" date="2020-08" db="EMBL/GenBank/DDBJ databases">
        <title>Sequencing the genomes of 1000 actinobacteria strains.</title>
        <authorList>
            <person name="Klenk H.-P."/>
        </authorList>
    </citation>
    <scope>NUCLEOTIDE SEQUENCE [LARGE SCALE GENOMIC DNA]</scope>
    <source>
        <strain evidence="14 15">DSM 44551</strain>
    </source>
</reference>
<name>A0A7W8QLB1_9ACTN</name>
<dbReference type="PANTHER" id="PTHR43099:SF5">
    <property type="entry name" value="HLYC_CORC FAMILY TRANSPORTER"/>
    <property type="match status" value="1"/>
</dbReference>
<evidence type="ECO:0000256" key="2">
    <source>
        <dbReference type="ARBA" id="ARBA00006337"/>
    </source>
</evidence>
<keyword evidence="3" id="KW-1003">Cell membrane</keyword>
<feature type="domain" description="CNNM transmembrane" evidence="13">
    <location>
        <begin position="1"/>
        <end position="204"/>
    </location>
</feature>
<feature type="transmembrane region" description="Helical" evidence="11">
    <location>
        <begin position="6"/>
        <end position="31"/>
    </location>
</feature>
<comment type="similarity">
    <text evidence="2">Belongs to the UPF0053 family.</text>
</comment>
<evidence type="ECO:0000256" key="1">
    <source>
        <dbReference type="ARBA" id="ARBA00004651"/>
    </source>
</evidence>
<evidence type="ECO:0000256" key="3">
    <source>
        <dbReference type="ARBA" id="ARBA00022475"/>
    </source>
</evidence>
<evidence type="ECO:0000256" key="6">
    <source>
        <dbReference type="ARBA" id="ARBA00022989"/>
    </source>
</evidence>
<organism evidence="14 15">
    <name type="scientific">Nocardiopsis composta</name>
    <dbReference type="NCBI Taxonomy" id="157465"/>
    <lineage>
        <taxon>Bacteria</taxon>
        <taxon>Bacillati</taxon>
        <taxon>Actinomycetota</taxon>
        <taxon>Actinomycetes</taxon>
        <taxon>Streptosporangiales</taxon>
        <taxon>Nocardiopsidaceae</taxon>
        <taxon>Nocardiopsis</taxon>
    </lineage>
</organism>
<evidence type="ECO:0000256" key="4">
    <source>
        <dbReference type="ARBA" id="ARBA00022692"/>
    </source>
</evidence>
<accession>A0A7W8QLB1</accession>
<dbReference type="SUPFAM" id="SSF56176">
    <property type="entry name" value="FAD-binding/transporter-associated domain-like"/>
    <property type="match status" value="1"/>
</dbReference>
<dbReference type="PANTHER" id="PTHR43099">
    <property type="entry name" value="UPF0053 PROTEIN YRKA"/>
    <property type="match status" value="1"/>
</dbReference>
<dbReference type="SUPFAM" id="SSF54631">
    <property type="entry name" value="CBS-domain pair"/>
    <property type="match status" value="1"/>
</dbReference>
<dbReference type="InterPro" id="IPR051676">
    <property type="entry name" value="UPF0053_domain"/>
</dbReference>
<dbReference type="Gene3D" id="3.10.580.10">
    <property type="entry name" value="CBS-domain"/>
    <property type="match status" value="1"/>
</dbReference>
<sequence>MEGYLAQIGLVVLLVVINAALAGTEIALVTLRAGQIARLEGGGPGGRAVARLARDPNRFLATIQIGITLSGFLASATAAVTLAQPLVEPLGFLGEAAGPVAVVLVTVVLTFFTLVFGELAPKRIAMQRSEAWAVLAARPLDLLGTLSRPAVWLLGISTDLVVRVLGGDPGARGSDEASEEELREMVSGHRGMTPTQRTIINGALELSQRRLRHVLVPRREVDAVSAATPSREAARVLAERGHSRAPVVQGDELDDVVGVVHWCDLLLNDDQAGAVARPPMLLPDTLGVPAAFQRMTVERQQLAVVIGETGEVAGIVSLEDLLEEIVGEIYDETDSDVRGATRLEDGSIRLPGTFPVHDLADVGVHPENLPDGSYVTVAGLIIAHLGHIPEEPGETVDIGGWLALVAATEGRAVTEVILTPDLAETGEEPGA</sequence>
<proteinExistence type="inferred from homology"/>
<evidence type="ECO:0000313" key="14">
    <source>
        <dbReference type="EMBL" id="MBB5431853.1"/>
    </source>
</evidence>
<dbReference type="AlphaFoldDB" id="A0A7W8QLB1"/>
<dbReference type="Pfam" id="PF03471">
    <property type="entry name" value="CorC_HlyC"/>
    <property type="match status" value="1"/>
</dbReference>
<dbReference type="Proteomes" id="UP000572635">
    <property type="component" value="Unassembled WGS sequence"/>
</dbReference>
<dbReference type="InterPro" id="IPR046342">
    <property type="entry name" value="CBS_dom_sf"/>
</dbReference>
<dbReference type="EMBL" id="JACHDB010000001">
    <property type="protein sequence ID" value="MBB5431853.1"/>
    <property type="molecule type" value="Genomic_DNA"/>
</dbReference>
<feature type="domain" description="CBS" evidence="12">
    <location>
        <begin position="274"/>
        <end position="332"/>
    </location>
</feature>
<dbReference type="InterPro" id="IPR036318">
    <property type="entry name" value="FAD-bd_PCMH-like_sf"/>
</dbReference>
<evidence type="ECO:0000259" key="13">
    <source>
        <dbReference type="PROSITE" id="PS51846"/>
    </source>
</evidence>
<feature type="transmembrane region" description="Helical" evidence="11">
    <location>
        <begin position="59"/>
        <end position="80"/>
    </location>
</feature>
<keyword evidence="7 9" id="KW-0129">CBS domain</keyword>
<evidence type="ECO:0000256" key="8">
    <source>
        <dbReference type="ARBA" id="ARBA00023136"/>
    </source>
</evidence>
<evidence type="ECO:0000259" key="12">
    <source>
        <dbReference type="PROSITE" id="PS51371"/>
    </source>
</evidence>
<dbReference type="Pfam" id="PF01595">
    <property type="entry name" value="CNNM"/>
    <property type="match status" value="1"/>
</dbReference>
<dbReference type="SMART" id="SM01091">
    <property type="entry name" value="CorC_HlyC"/>
    <property type="match status" value="1"/>
</dbReference>
<keyword evidence="4 10" id="KW-0812">Transmembrane</keyword>
<keyword evidence="5" id="KW-0677">Repeat</keyword>
<gene>
    <name evidence="14" type="ORF">HDA36_001937</name>
</gene>
<dbReference type="GO" id="GO:0050660">
    <property type="term" value="F:flavin adenine dinucleotide binding"/>
    <property type="evidence" value="ECO:0007669"/>
    <property type="project" value="InterPro"/>
</dbReference>
<feature type="transmembrane region" description="Helical" evidence="11">
    <location>
        <begin position="100"/>
        <end position="120"/>
    </location>
</feature>
<evidence type="ECO:0000256" key="9">
    <source>
        <dbReference type="PROSITE-ProRule" id="PRU00703"/>
    </source>
</evidence>
<dbReference type="RefSeq" id="WP_184391505.1">
    <property type="nucleotide sequence ID" value="NZ_BAAAJD010000032.1"/>
</dbReference>
<dbReference type="InterPro" id="IPR044751">
    <property type="entry name" value="Ion_transp-like_CBS"/>
</dbReference>
<dbReference type="Gene3D" id="3.30.465.10">
    <property type="match status" value="1"/>
</dbReference>
<evidence type="ECO:0000256" key="7">
    <source>
        <dbReference type="ARBA" id="ARBA00023122"/>
    </source>
</evidence>
<keyword evidence="8 10" id="KW-0472">Membrane</keyword>
<dbReference type="InterPro" id="IPR002550">
    <property type="entry name" value="CNNM"/>
</dbReference>
<dbReference type="Pfam" id="PF00571">
    <property type="entry name" value="CBS"/>
    <property type="match status" value="2"/>
</dbReference>
<keyword evidence="6 10" id="KW-1133">Transmembrane helix</keyword>
<evidence type="ECO:0000256" key="10">
    <source>
        <dbReference type="PROSITE-ProRule" id="PRU01193"/>
    </source>
</evidence>
<comment type="caution">
    <text evidence="14">The sequence shown here is derived from an EMBL/GenBank/DDBJ whole genome shotgun (WGS) entry which is preliminary data.</text>
</comment>
<comment type="subcellular location">
    <subcellularLocation>
        <location evidence="1">Cell membrane</location>
        <topology evidence="1">Multi-pass membrane protein</topology>
    </subcellularLocation>
</comment>
<protein>
    <submittedName>
        <fullName evidence="14">Putative hemolysin</fullName>
    </submittedName>
</protein>
<dbReference type="PROSITE" id="PS51371">
    <property type="entry name" value="CBS"/>
    <property type="match status" value="1"/>
</dbReference>
<evidence type="ECO:0000256" key="11">
    <source>
        <dbReference type="SAM" id="Phobius"/>
    </source>
</evidence>